<feature type="domain" description="J" evidence="1">
    <location>
        <begin position="17"/>
        <end position="87"/>
    </location>
</feature>
<dbReference type="InterPro" id="IPR036869">
    <property type="entry name" value="J_dom_sf"/>
</dbReference>
<dbReference type="Pfam" id="PF00226">
    <property type="entry name" value="DnaJ"/>
    <property type="match status" value="1"/>
</dbReference>
<dbReference type="PANTHER" id="PTHR43908:SF3">
    <property type="entry name" value="AT29763P-RELATED"/>
    <property type="match status" value="1"/>
</dbReference>
<dbReference type="InterPro" id="IPR051100">
    <property type="entry name" value="DnaJ_subfamily_B/C"/>
</dbReference>
<dbReference type="EMBL" id="JADYXP020000074">
    <property type="protein sequence ID" value="KAL0098403.1"/>
    <property type="molecule type" value="Genomic_DNA"/>
</dbReference>
<dbReference type="EMBL" id="JADYXP020000007">
    <property type="protein sequence ID" value="KAL0120638.1"/>
    <property type="molecule type" value="Genomic_DNA"/>
</dbReference>
<proteinExistence type="predicted"/>
<evidence type="ECO:0000313" key="4">
    <source>
        <dbReference type="Proteomes" id="UP001430953"/>
    </source>
</evidence>
<dbReference type="SMART" id="SM00271">
    <property type="entry name" value="DnaJ"/>
    <property type="match status" value="1"/>
</dbReference>
<protein>
    <recommendedName>
        <fullName evidence="1">J domain-containing protein</fullName>
    </recommendedName>
</protein>
<dbReference type="SUPFAM" id="SSF46565">
    <property type="entry name" value="Chaperone J-domain"/>
    <property type="match status" value="1"/>
</dbReference>
<dbReference type="CDD" id="cd06257">
    <property type="entry name" value="DnaJ"/>
    <property type="match status" value="1"/>
</dbReference>
<dbReference type="GO" id="GO:0071218">
    <property type="term" value="P:cellular response to misfolded protein"/>
    <property type="evidence" value="ECO:0007669"/>
    <property type="project" value="TreeGrafter"/>
</dbReference>
<dbReference type="AlphaFoldDB" id="A0AAW2E4R1"/>
<dbReference type="PRINTS" id="PR00625">
    <property type="entry name" value="JDOMAIN"/>
</dbReference>
<dbReference type="InterPro" id="IPR001623">
    <property type="entry name" value="DnaJ_domain"/>
</dbReference>
<accession>A0AAW2E4R1</accession>
<dbReference type="GO" id="GO:0030544">
    <property type="term" value="F:Hsp70 protein binding"/>
    <property type="evidence" value="ECO:0007669"/>
    <property type="project" value="TreeGrafter"/>
</dbReference>
<sequence length="95" mass="11243">MVGRTRRNKTKKKMEKDYYKILGITKEATVREITQAYRKLALRFHPDKNESLAATKKFQDLSKAKMIIISTIRTKVLLLRRTFRTSLRRIVSCQI</sequence>
<dbReference type="Gene3D" id="1.10.287.110">
    <property type="entry name" value="DnaJ domain"/>
    <property type="match status" value="1"/>
</dbReference>
<name>A0AAW2E4R1_9HYME</name>
<evidence type="ECO:0000259" key="1">
    <source>
        <dbReference type="PROSITE" id="PS50076"/>
    </source>
</evidence>
<dbReference type="PANTHER" id="PTHR43908">
    <property type="entry name" value="AT29763P-RELATED"/>
    <property type="match status" value="1"/>
</dbReference>
<gene>
    <name evidence="3" type="ORF">PUN28_008372</name>
    <name evidence="2" type="ORF">PUN28_020359</name>
</gene>
<dbReference type="PROSITE" id="PS50076">
    <property type="entry name" value="DNAJ_2"/>
    <property type="match status" value="1"/>
</dbReference>
<comment type="caution">
    <text evidence="2">The sequence shown here is derived from an EMBL/GenBank/DDBJ whole genome shotgun (WGS) entry which is preliminary data.</text>
</comment>
<evidence type="ECO:0000313" key="3">
    <source>
        <dbReference type="EMBL" id="KAL0120638.1"/>
    </source>
</evidence>
<reference evidence="2 4" key="1">
    <citation type="submission" date="2023-03" db="EMBL/GenBank/DDBJ databases">
        <title>High recombination rates correlate with genetic variation in Cardiocondyla obscurior ants.</title>
        <authorList>
            <person name="Errbii M."/>
        </authorList>
    </citation>
    <scope>NUCLEOTIDE SEQUENCE [LARGE SCALE GENOMIC DNA]</scope>
    <source>
        <strain evidence="2">Alpha-2009</strain>
        <tissue evidence="2">Whole body</tissue>
    </source>
</reference>
<organism evidence="2 4">
    <name type="scientific">Cardiocondyla obscurior</name>
    <dbReference type="NCBI Taxonomy" id="286306"/>
    <lineage>
        <taxon>Eukaryota</taxon>
        <taxon>Metazoa</taxon>
        <taxon>Ecdysozoa</taxon>
        <taxon>Arthropoda</taxon>
        <taxon>Hexapoda</taxon>
        <taxon>Insecta</taxon>
        <taxon>Pterygota</taxon>
        <taxon>Neoptera</taxon>
        <taxon>Endopterygota</taxon>
        <taxon>Hymenoptera</taxon>
        <taxon>Apocrita</taxon>
        <taxon>Aculeata</taxon>
        <taxon>Formicoidea</taxon>
        <taxon>Formicidae</taxon>
        <taxon>Myrmicinae</taxon>
        <taxon>Cardiocondyla</taxon>
    </lineage>
</organism>
<dbReference type="Proteomes" id="UP001430953">
    <property type="component" value="Unassembled WGS sequence"/>
</dbReference>
<keyword evidence="4" id="KW-1185">Reference proteome</keyword>
<dbReference type="GO" id="GO:0005789">
    <property type="term" value="C:endoplasmic reticulum membrane"/>
    <property type="evidence" value="ECO:0007669"/>
    <property type="project" value="TreeGrafter"/>
</dbReference>
<evidence type="ECO:0000313" key="2">
    <source>
        <dbReference type="EMBL" id="KAL0098403.1"/>
    </source>
</evidence>